<proteinExistence type="predicted"/>
<evidence type="ECO:0000256" key="1">
    <source>
        <dbReference type="SAM" id="MobiDB-lite"/>
    </source>
</evidence>
<evidence type="ECO:0000313" key="3">
    <source>
        <dbReference type="Proteomes" id="UP001370348"/>
    </source>
</evidence>
<feature type="region of interest" description="Disordered" evidence="1">
    <location>
        <begin position="1"/>
        <end position="131"/>
    </location>
</feature>
<name>A0ABZ2LJF6_9BACT</name>
<dbReference type="RefSeq" id="WP_394820692.1">
    <property type="nucleotide sequence ID" value="NZ_CP089984.1"/>
</dbReference>
<accession>A0ABZ2LJF6</accession>
<dbReference type="EMBL" id="CP089984">
    <property type="protein sequence ID" value="WXB11077.1"/>
    <property type="molecule type" value="Genomic_DNA"/>
</dbReference>
<feature type="compositionally biased region" description="Basic residues" evidence="1">
    <location>
        <begin position="77"/>
        <end position="90"/>
    </location>
</feature>
<keyword evidence="3" id="KW-1185">Reference proteome</keyword>
<feature type="compositionally biased region" description="Low complexity" evidence="1">
    <location>
        <begin position="67"/>
        <end position="76"/>
    </location>
</feature>
<reference evidence="2 3" key="1">
    <citation type="submission" date="2021-12" db="EMBL/GenBank/DDBJ databases">
        <title>Discovery of the Pendulisporaceae a myxobacterial family with distinct sporulation behavior and unique specialized metabolism.</title>
        <authorList>
            <person name="Garcia R."/>
            <person name="Popoff A."/>
            <person name="Bader C.D."/>
            <person name="Loehr J."/>
            <person name="Walesch S."/>
            <person name="Walt C."/>
            <person name="Boldt J."/>
            <person name="Bunk B."/>
            <person name="Haeckl F.J.F.P.J."/>
            <person name="Gunesch A.P."/>
            <person name="Birkelbach J."/>
            <person name="Nuebel U."/>
            <person name="Pietschmann T."/>
            <person name="Bach T."/>
            <person name="Mueller R."/>
        </authorList>
    </citation>
    <scope>NUCLEOTIDE SEQUENCE [LARGE SCALE GENOMIC DNA]</scope>
    <source>
        <strain evidence="2 3">MSr11954</strain>
    </source>
</reference>
<feature type="compositionally biased region" description="Basic residues" evidence="1">
    <location>
        <begin position="51"/>
        <end position="66"/>
    </location>
</feature>
<evidence type="ECO:0000313" key="2">
    <source>
        <dbReference type="EMBL" id="WXB11077.1"/>
    </source>
</evidence>
<organism evidence="2 3">
    <name type="scientific">Pendulispora albinea</name>
    <dbReference type="NCBI Taxonomy" id="2741071"/>
    <lineage>
        <taxon>Bacteria</taxon>
        <taxon>Pseudomonadati</taxon>
        <taxon>Myxococcota</taxon>
        <taxon>Myxococcia</taxon>
        <taxon>Myxococcales</taxon>
        <taxon>Sorangiineae</taxon>
        <taxon>Pendulisporaceae</taxon>
        <taxon>Pendulispora</taxon>
    </lineage>
</organism>
<feature type="compositionally biased region" description="Pro residues" evidence="1">
    <location>
        <begin position="98"/>
        <end position="111"/>
    </location>
</feature>
<sequence>MVPRRVPNLPRHPHTSSRKHPLAHHPDRCSCTAPRRPRHARDGRSPSPRTNPRRNSPKPHSPKPRARTNSISSASSTRRRRPNATHHRAPTRSGSPTITPPPTPKPPPRPHPTVRRATNQGPTPLPRKPTVIDATSELQRAERALAEKLTPGK</sequence>
<gene>
    <name evidence="2" type="ORF">LZC94_24725</name>
</gene>
<dbReference type="Proteomes" id="UP001370348">
    <property type="component" value="Chromosome"/>
</dbReference>
<feature type="compositionally biased region" description="Basic residues" evidence="1">
    <location>
        <begin position="11"/>
        <end position="23"/>
    </location>
</feature>
<protein>
    <submittedName>
        <fullName evidence="2">Uncharacterized protein</fullName>
    </submittedName>
</protein>